<dbReference type="EMBL" id="CP108482">
    <property type="protein sequence ID" value="WUS60471.1"/>
    <property type="molecule type" value="Genomic_DNA"/>
</dbReference>
<dbReference type="Gene3D" id="2.40.10.10">
    <property type="entry name" value="Trypsin-like serine proteases"/>
    <property type="match status" value="1"/>
</dbReference>
<sequence length="625" mass="68028">MPGPNASPTTYAAPAYTPEREQLISSLRQFIRTRGPDYLQDPNISSVGVGYRTNGTPEAQEIALQFTVDKKVGPEDLEALGTTAVPESVTVDGVEVPTQVIERTFAPDFRVVAETESPVRKQRLDPVVPGASVGNTRQATGTIGLLVFDRADGTPYVLSNWHVLHGPGGVLGQPTVQPGTRDDNRVAQNLLGPLVRSHLGMAGDCAVAAVKDRRFDPTILELGVAPTALGDPQLGDKVIKSGRTTGVTHGVVRRVDTMAKIQYEGAGEQLIGCFEIAVDPEHLPADGEVSSGGDSGSAWMFTGPDGNATTVVAGLHFGGETAGNPDEHALACLPASVFEKLGISLERPSAEALEAVGGYNPDFLGVELRIATPELHEKIKHDAFRLNGSEVIPYTHFSLAQSESRRFALWVAWNVDGGSLKNLARSGIEFRTDPRLPGDVQVGNELYRNNRLDRGHIARRADLLWGSADEAGRANADSFFYTNITPQMDDFNQSARTGVWGRLEDALFAEVDVDDLRISVFGGPVYQDDDRVYRGIRIPREFWKVIAFADQGVLRAKAFLLTQNLDQLEALDLDEFRVFQINLGELEERTHLRFPVALRKADTLAAPEAMADRRPLDTPADIQWR</sequence>
<accession>A0ABZ1WHV9</accession>
<dbReference type="InterPro" id="IPR001604">
    <property type="entry name" value="Endo_G_ENPP1-like_dom"/>
</dbReference>
<feature type="domain" description="ENPP1-3/EXOG-like endonuclease/phosphodiesterase" evidence="1">
    <location>
        <begin position="394"/>
        <end position="601"/>
    </location>
</feature>
<dbReference type="InterPro" id="IPR044929">
    <property type="entry name" value="DNA/RNA_non-sp_Endonuclease_sf"/>
</dbReference>
<evidence type="ECO:0000259" key="1">
    <source>
        <dbReference type="SMART" id="SM00477"/>
    </source>
</evidence>
<organism evidence="3 4">
    <name type="scientific">Kitasatospora herbaricolor</name>
    <dbReference type="NCBI Taxonomy" id="68217"/>
    <lineage>
        <taxon>Bacteria</taxon>
        <taxon>Bacillati</taxon>
        <taxon>Actinomycetota</taxon>
        <taxon>Actinomycetes</taxon>
        <taxon>Kitasatosporales</taxon>
        <taxon>Streptomycetaceae</taxon>
        <taxon>Kitasatospora</taxon>
    </lineage>
</organism>
<dbReference type="CDD" id="cd00091">
    <property type="entry name" value="NUC"/>
    <property type="match status" value="1"/>
</dbReference>
<gene>
    <name evidence="3" type="ORF">OG469_36285</name>
</gene>
<dbReference type="InterPro" id="IPR040255">
    <property type="entry name" value="Non-specific_endonuclease"/>
</dbReference>
<dbReference type="InterPro" id="IPR043504">
    <property type="entry name" value="Peptidase_S1_PA_chymotrypsin"/>
</dbReference>
<proteinExistence type="predicted"/>
<name>A0ABZ1WHV9_9ACTN</name>
<dbReference type="InterPro" id="IPR044925">
    <property type="entry name" value="His-Me_finger_sf"/>
</dbReference>
<evidence type="ECO:0000259" key="2">
    <source>
        <dbReference type="SMART" id="SM00892"/>
    </source>
</evidence>
<reference evidence="3 4" key="1">
    <citation type="submission" date="2022-10" db="EMBL/GenBank/DDBJ databases">
        <title>The complete genomes of actinobacterial strains from the NBC collection.</title>
        <authorList>
            <person name="Joergensen T.S."/>
            <person name="Alvarez Arevalo M."/>
            <person name="Sterndorff E.B."/>
            <person name="Faurdal D."/>
            <person name="Vuksanovic O."/>
            <person name="Mourched A.-S."/>
            <person name="Charusanti P."/>
            <person name="Shaw S."/>
            <person name="Blin K."/>
            <person name="Weber T."/>
        </authorList>
    </citation>
    <scope>NUCLEOTIDE SEQUENCE [LARGE SCALE GENOMIC DNA]</scope>
    <source>
        <strain evidence="3 4">NBC_01247</strain>
    </source>
</reference>
<dbReference type="SUPFAM" id="SSF50494">
    <property type="entry name" value="Trypsin-like serine proteases"/>
    <property type="match status" value="1"/>
</dbReference>
<evidence type="ECO:0000313" key="3">
    <source>
        <dbReference type="EMBL" id="WUS60471.1"/>
    </source>
</evidence>
<dbReference type="Pfam" id="PF01223">
    <property type="entry name" value="Endonuclease_NS"/>
    <property type="match status" value="1"/>
</dbReference>
<feature type="domain" description="DNA/RNA non-specific endonuclease/pyrophosphatase/phosphodiesterase" evidence="2">
    <location>
        <begin position="393"/>
        <end position="601"/>
    </location>
</feature>
<dbReference type="GO" id="GO:0004519">
    <property type="term" value="F:endonuclease activity"/>
    <property type="evidence" value="ECO:0007669"/>
    <property type="project" value="UniProtKB-KW"/>
</dbReference>
<dbReference type="Proteomes" id="UP001432014">
    <property type="component" value="Chromosome"/>
</dbReference>
<dbReference type="PANTHER" id="PTHR13966:SF5">
    <property type="entry name" value="ENDONUCLEASE G, MITOCHONDRIAL"/>
    <property type="match status" value="1"/>
</dbReference>
<dbReference type="SMART" id="SM00477">
    <property type="entry name" value="NUC"/>
    <property type="match status" value="1"/>
</dbReference>
<keyword evidence="3" id="KW-0255">Endonuclease</keyword>
<dbReference type="InterPro" id="IPR009003">
    <property type="entry name" value="Peptidase_S1_PA"/>
</dbReference>
<dbReference type="Gene3D" id="3.40.570.10">
    <property type="entry name" value="Extracellular Endonuclease, subunit A"/>
    <property type="match status" value="1"/>
</dbReference>
<protein>
    <submittedName>
        <fullName evidence="3">DNA/RNA non-specific endonuclease</fullName>
    </submittedName>
</protein>
<dbReference type="SMART" id="SM00892">
    <property type="entry name" value="Endonuclease_NS"/>
    <property type="match status" value="1"/>
</dbReference>
<keyword evidence="4" id="KW-1185">Reference proteome</keyword>
<evidence type="ECO:0000313" key="4">
    <source>
        <dbReference type="Proteomes" id="UP001432014"/>
    </source>
</evidence>
<keyword evidence="3" id="KW-0540">Nuclease</keyword>
<keyword evidence="3" id="KW-0378">Hydrolase</keyword>
<dbReference type="InterPro" id="IPR020821">
    <property type="entry name" value="ENPP1-3/EXOG-like_nuc-like"/>
</dbReference>
<dbReference type="RefSeq" id="WP_329611540.1">
    <property type="nucleotide sequence ID" value="NZ_CP108482.1"/>
</dbReference>
<dbReference type="PANTHER" id="PTHR13966">
    <property type="entry name" value="ENDONUCLEASE RELATED"/>
    <property type="match status" value="1"/>
</dbReference>
<dbReference type="SUPFAM" id="SSF54060">
    <property type="entry name" value="His-Me finger endonucleases"/>
    <property type="match status" value="1"/>
</dbReference>